<evidence type="ECO:0000256" key="4">
    <source>
        <dbReference type="ARBA" id="ARBA00071664"/>
    </source>
</evidence>
<keyword evidence="9" id="KW-1185">Reference proteome</keyword>
<dbReference type="GO" id="GO:0022625">
    <property type="term" value="C:cytosolic large ribosomal subunit"/>
    <property type="evidence" value="ECO:0007669"/>
    <property type="project" value="TreeGrafter"/>
</dbReference>
<evidence type="ECO:0000256" key="2">
    <source>
        <dbReference type="ARBA" id="ARBA00022980"/>
    </source>
</evidence>
<dbReference type="STRING" id="64969.SAMN02745127_00805"/>
<dbReference type="InterPro" id="IPR001706">
    <property type="entry name" value="Ribosomal_bL35"/>
</dbReference>
<dbReference type="InterPro" id="IPR021137">
    <property type="entry name" value="Ribosomal_bL35-like"/>
</dbReference>
<name>A0A1T4MJH2_9GAMM</name>
<comment type="similarity">
    <text evidence="1 5 6">Belongs to the bacterial ribosomal protein bL35 family.</text>
</comment>
<evidence type="ECO:0000256" key="6">
    <source>
        <dbReference type="RuleBase" id="RU000568"/>
    </source>
</evidence>
<dbReference type="PRINTS" id="PR00064">
    <property type="entry name" value="RIBOSOMALL35"/>
</dbReference>
<dbReference type="Pfam" id="PF01632">
    <property type="entry name" value="Ribosomal_L35p"/>
    <property type="match status" value="1"/>
</dbReference>
<comment type="caution">
    <text evidence="8">The sequence shown here is derived from an EMBL/GenBank/DDBJ whole genome shotgun (WGS) entry which is preliminary data.</text>
</comment>
<accession>A0A1T4MJH2</accession>
<dbReference type="PANTHER" id="PTHR33343:SF1">
    <property type="entry name" value="LARGE RIBOSOMAL SUBUNIT PROTEIN BL35M"/>
    <property type="match status" value="1"/>
</dbReference>
<evidence type="ECO:0000256" key="3">
    <source>
        <dbReference type="ARBA" id="ARBA00023274"/>
    </source>
</evidence>
<dbReference type="Gene3D" id="4.10.410.60">
    <property type="match status" value="1"/>
</dbReference>
<dbReference type="GO" id="GO:0003735">
    <property type="term" value="F:structural constituent of ribosome"/>
    <property type="evidence" value="ECO:0007669"/>
    <property type="project" value="InterPro"/>
</dbReference>
<dbReference type="Proteomes" id="UP000191418">
    <property type="component" value="Unassembled WGS sequence"/>
</dbReference>
<dbReference type="PROSITE" id="PS00936">
    <property type="entry name" value="RIBOSOMAL_L35"/>
    <property type="match status" value="1"/>
</dbReference>
<dbReference type="HAMAP" id="MF_00514">
    <property type="entry name" value="Ribosomal_bL35"/>
    <property type="match status" value="1"/>
</dbReference>
<evidence type="ECO:0000256" key="5">
    <source>
        <dbReference type="HAMAP-Rule" id="MF_00514"/>
    </source>
</evidence>
<dbReference type="GO" id="GO:0006412">
    <property type="term" value="P:translation"/>
    <property type="evidence" value="ECO:0007669"/>
    <property type="project" value="UniProtKB-UniRule"/>
</dbReference>
<evidence type="ECO:0000256" key="1">
    <source>
        <dbReference type="ARBA" id="ARBA00006598"/>
    </source>
</evidence>
<keyword evidence="2 5" id="KW-0689">Ribosomal protein</keyword>
<keyword evidence="3 5" id="KW-0687">Ribonucleoprotein</keyword>
<evidence type="ECO:0000313" key="8">
    <source>
        <dbReference type="EMBL" id="OPX56996.1"/>
    </source>
</evidence>
<sequence length="64" mass="7514">MPKIKSHSGAKKRFRKTANGIKHKQSFRSHILTKKTTKRKRQLRPMKQLCASDMVLVQRMLPNL</sequence>
<dbReference type="InterPro" id="IPR018265">
    <property type="entry name" value="Ribosomal_bL35_CS"/>
</dbReference>
<gene>
    <name evidence="5" type="primary">rpmI</name>
    <name evidence="8" type="ORF">BTE48_00745</name>
</gene>
<dbReference type="SUPFAM" id="SSF143034">
    <property type="entry name" value="L35p-like"/>
    <property type="match status" value="1"/>
</dbReference>
<feature type="region of interest" description="Disordered" evidence="7">
    <location>
        <begin position="1"/>
        <end position="24"/>
    </location>
</feature>
<dbReference type="NCBIfam" id="TIGR00001">
    <property type="entry name" value="rpmI_bact"/>
    <property type="match status" value="1"/>
</dbReference>
<dbReference type="FunFam" id="4.10.410.60:FF:000001">
    <property type="entry name" value="50S ribosomal protein L35"/>
    <property type="match status" value="1"/>
</dbReference>
<dbReference type="OrthoDB" id="47476at2"/>
<protein>
    <recommendedName>
        <fullName evidence="4 5">Large ribosomal subunit protein bL35</fullName>
    </recommendedName>
</protein>
<dbReference type="PANTHER" id="PTHR33343">
    <property type="entry name" value="54S RIBOSOMAL PROTEIN BL35M"/>
    <property type="match status" value="1"/>
</dbReference>
<dbReference type="AlphaFoldDB" id="A0A1T4MJH2"/>
<dbReference type="RefSeq" id="WP_078744411.1">
    <property type="nucleotide sequence ID" value="NZ_FUXG01000004.1"/>
</dbReference>
<dbReference type="InterPro" id="IPR037229">
    <property type="entry name" value="Ribosomal_bL35_sf"/>
</dbReference>
<organism evidence="8 9">
    <name type="scientific">Oceanospirillum multiglobuliferum</name>
    <dbReference type="NCBI Taxonomy" id="64969"/>
    <lineage>
        <taxon>Bacteria</taxon>
        <taxon>Pseudomonadati</taxon>
        <taxon>Pseudomonadota</taxon>
        <taxon>Gammaproteobacteria</taxon>
        <taxon>Oceanospirillales</taxon>
        <taxon>Oceanospirillaceae</taxon>
        <taxon>Oceanospirillum</taxon>
    </lineage>
</organism>
<proteinExistence type="inferred from homology"/>
<evidence type="ECO:0000313" key="9">
    <source>
        <dbReference type="Proteomes" id="UP000191418"/>
    </source>
</evidence>
<evidence type="ECO:0000256" key="7">
    <source>
        <dbReference type="SAM" id="MobiDB-lite"/>
    </source>
</evidence>
<reference evidence="8 9" key="1">
    <citation type="submission" date="2017-01" db="EMBL/GenBank/DDBJ databases">
        <title>Genome Sequencing of a Marine Spirillum, Oceanospirillum multiglobuliferum ATCC 33336, from Japan.</title>
        <authorList>
            <person name="Carney J.G."/>
            <person name="Trachtenberg A.M."/>
            <person name="Rheaume B.A."/>
            <person name="Linnane J.D."/>
            <person name="Pitts N.L."/>
            <person name="Mykles D.L."/>
            <person name="Maclea K.S."/>
        </authorList>
    </citation>
    <scope>NUCLEOTIDE SEQUENCE [LARGE SCALE GENOMIC DNA]</scope>
    <source>
        <strain evidence="8 9">ATCC 33336</strain>
    </source>
</reference>
<dbReference type="EMBL" id="MTSM01000001">
    <property type="protein sequence ID" value="OPX56996.1"/>
    <property type="molecule type" value="Genomic_DNA"/>
</dbReference>